<sequence length="80" mass="9324">MRLLIFLSLISVAFGFLRPLGDIQEIVCHQPKVTGPCKARLHRFYYSFDKNECIPFIYGGCQKNFNNFKTKEDCWSLCGR</sequence>
<evidence type="ECO:0000259" key="5">
    <source>
        <dbReference type="PROSITE" id="PS50279"/>
    </source>
</evidence>
<dbReference type="Gene3D" id="4.10.410.10">
    <property type="entry name" value="Pancreatic trypsin inhibitor Kunitz domain"/>
    <property type="match status" value="1"/>
</dbReference>
<feature type="signal peptide" evidence="4">
    <location>
        <begin position="1"/>
        <end position="15"/>
    </location>
</feature>
<evidence type="ECO:0000256" key="4">
    <source>
        <dbReference type="SAM" id="SignalP"/>
    </source>
</evidence>
<dbReference type="CDD" id="cd22618">
    <property type="entry name" value="Kunitz_SHPI"/>
    <property type="match status" value="1"/>
</dbReference>
<feature type="domain" description="BPTI/Kunitz inhibitor" evidence="5">
    <location>
        <begin position="28"/>
        <end position="78"/>
    </location>
</feature>
<dbReference type="AlphaFoldDB" id="T1WGT3"/>
<organism evidence="6">
    <name type="scientific">Penaeus chinensis</name>
    <name type="common">Fleshy prawn</name>
    <name type="synonym">Fenneropenaeus chinensis</name>
    <dbReference type="NCBI Taxonomy" id="139456"/>
    <lineage>
        <taxon>Eukaryota</taxon>
        <taxon>Metazoa</taxon>
        <taxon>Ecdysozoa</taxon>
        <taxon>Arthropoda</taxon>
        <taxon>Crustacea</taxon>
        <taxon>Multicrustacea</taxon>
        <taxon>Malacostraca</taxon>
        <taxon>Eumalacostraca</taxon>
        <taxon>Eucarida</taxon>
        <taxon>Decapoda</taxon>
        <taxon>Dendrobranchiata</taxon>
        <taxon>Penaeoidea</taxon>
        <taxon>Penaeidae</taxon>
        <taxon>Penaeus</taxon>
    </lineage>
</organism>
<dbReference type="InterPro" id="IPR002223">
    <property type="entry name" value="Kunitz_BPTI"/>
</dbReference>
<dbReference type="EMBL" id="KC819410">
    <property type="protein sequence ID" value="AGU16239.1"/>
    <property type="molecule type" value="mRNA"/>
</dbReference>
<name>T1WGT3_PENCE</name>
<dbReference type="InterPro" id="IPR036880">
    <property type="entry name" value="Kunitz_BPTI_sf"/>
</dbReference>
<evidence type="ECO:0000256" key="1">
    <source>
        <dbReference type="ARBA" id="ARBA00022690"/>
    </source>
</evidence>
<dbReference type="GO" id="GO:0004867">
    <property type="term" value="F:serine-type endopeptidase inhibitor activity"/>
    <property type="evidence" value="ECO:0007669"/>
    <property type="project" value="UniProtKB-KW"/>
</dbReference>
<dbReference type="PANTHER" id="PTHR10083">
    <property type="entry name" value="KUNITZ-TYPE PROTEASE INHIBITOR-RELATED"/>
    <property type="match status" value="1"/>
</dbReference>
<reference evidence="6" key="1">
    <citation type="journal article" date="2013" name="Fish Shellfish Immunol.">
        <title>Molecular and functional characterizations of a Kunitz-type serine protease inhibitor FcKuSPI of the shrimp Fenneropenaeus chinensis.</title>
        <authorList>
            <person name="Kong H.J."/>
            <person name="Lee Y.J."/>
            <person name="Park I.S."/>
            <person name="Lee W.W."/>
            <person name="Kim Y.O."/>
            <person name="Nam B.H."/>
            <person name="Kim W.J."/>
            <person name="Jung H."/>
            <person name="Jeon Y.J."/>
            <person name="An C.M."/>
            <person name="Lee S.J."/>
        </authorList>
    </citation>
    <scope>NUCLEOTIDE SEQUENCE</scope>
</reference>
<dbReference type="PROSITE" id="PS00280">
    <property type="entry name" value="BPTI_KUNITZ_1"/>
    <property type="match status" value="1"/>
</dbReference>
<evidence type="ECO:0000256" key="3">
    <source>
        <dbReference type="ARBA" id="ARBA00023157"/>
    </source>
</evidence>
<keyword evidence="2" id="KW-0722">Serine protease inhibitor</keyword>
<dbReference type="InterPro" id="IPR050098">
    <property type="entry name" value="TFPI/VKTCI-like"/>
</dbReference>
<protein>
    <submittedName>
        <fullName evidence="6">Kunitz-type serine protease inhibitor</fullName>
    </submittedName>
</protein>
<keyword evidence="1" id="KW-0646">Protease inhibitor</keyword>
<dbReference type="InterPro" id="IPR020901">
    <property type="entry name" value="Prtase_inh_Kunz-CS"/>
</dbReference>
<feature type="chain" id="PRO_5012249260" evidence="4">
    <location>
        <begin position="16"/>
        <end position="80"/>
    </location>
</feature>
<keyword evidence="4" id="KW-0732">Signal</keyword>
<dbReference type="PRINTS" id="PR00759">
    <property type="entry name" value="BASICPTASE"/>
</dbReference>
<dbReference type="PANTHER" id="PTHR10083:SF374">
    <property type="entry name" value="BPTI_KUNITZ INHIBITOR DOMAIN-CONTAINING PROTEIN"/>
    <property type="match status" value="1"/>
</dbReference>
<dbReference type="PROSITE" id="PS50279">
    <property type="entry name" value="BPTI_KUNITZ_2"/>
    <property type="match status" value="1"/>
</dbReference>
<accession>T1WGT3</accession>
<dbReference type="SMART" id="SM00131">
    <property type="entry name" value="KU"/>
    <property type="match status" value="1"/>
</dbReference>
<keyword evidence="3" id="KW-1015">Disulfide bond</keyword>
<dbReference type="GO" id="GO:0005615">
    <property type="term" value="C:extracellular space"/>
    <property type="evidence" value="ECO:0007669"/>
    <property type="project" value="TreeGrafter"/>
</dbReference>
<proteinExistence type="evidence at transcript level"/>
<evidence type="ECO:0000313" key="6">
    <source>
        <dbReference type="EMBL" id="AGU16239.1"/>
    </source>
</evidence>
<dbReference type="Pfam" id="PF00014">
    <property type="entry name" value="Kunitz_BPTI"/>
    <property type="match status" value="1"/>
</dbReference>
<dbReference type="SUPFAM" id="SSF57362">
    <property type="entry name" value="BPTI-like"/>
    <property type="match status" value="1"/>
</dbReference>
<evidence type="ECO:0000256" key="2">
    <source>
        <dbReference type="ARBA" id="ARBA00022900"/>
    </source>
</evidence>